<dbReference type="EMBL" id="HBKQ01028424">
    <property type="protein sequence ID" value="CAE2246989.1"/>
    <property type="molecule type" value="Transcribed_RNA"/>
</dbReference>
<evidence type="ECO:0008006" key="3">
    <source>
        <dbReference type="Google" id="ProtNLM"/>
    </source>
</evidence>
<dbReference type="AlphaFoldDB" id="A0A7S4J1A8"/>
<organism evidence="2">
    <name type="scientific">Odontella aurita</name>
    <dbReference type="NCBI Taxonomy" id="265563"/>
    <lineage>
        <taxon>Eukaryota</taxon>
        <taxon>Sar</taxon>
        <taxon>Stramenopiles</taxon>
        <taxon>Ochrophyta</taxon>
        <taxon>Bacillariophyta</taxon>
        <taxon>Mediophyceae</taxon>
        <taxon>Biddulphiophycidae</taxon>
        <taxon>Eupodiscales</taxon>
        <taxon>Odontellaceae</taxon>
        <taxon>Odontella</taxon>
    </lineage>
</organism>
<dbReference type="Gene3D" id="3.50.50.60">
    <property type="entry name" value="FAD/NAD(P)-binding domain"/>
    <property type="match status" value="1"/>
</dbReference>
<dbReference type="SUPFAM" id="SSF51905">
    <property type="entry name" value="FAD/NAD(P)-binding domain"/>
    <property type="match status" value="1"/>
</dbReference>
<sequence length="539" mass="59899">MCTNSPSSSSPSSLPDRCDYLIIGGGATGMAFADTLLHHTNNDDKTSSSSSECVRPSVVMLDKHPGPGGQWNDSYDFVRLHQPSNMYGVESTKLEPDDDNANNNADTEGEAHRAKRSEILDYYQRVRQNLEHKFDFHFLGDTTFNMDLIENGNTDDGTAPDVEYKLDEKRSIRAKKVVDARYLEPDLPVHVGPKFTFNSDKINCIPVNSLPTSTSFATIDKGTSTTSEVKQNYVIIGAGKTGMDAIVYLLEQGRVDPDDIMWIVPHEAWITARENIGSCMELLHTCTKETQKSSSGGASKSSSVTSKEFFQNGFLKWEMQGKVYRFDKDILPTKFKDATLSKSELALLQQVKRVVRNGRVKSIEDDGTLTFADGTTLDLPWSSSSTKDTTFIHCSAGAFNYSKQTQKPPPIFGPNRISVQDVYGTPGFCFVGSVIGRLETITNLSDEEKNAMCLCPIPDASQAKLPLGPSGGDIGIISSDHGLVQRLSNLRTWMTQKEMREWIVKNRLFNLRHCSAEEIDTMVQDMWTFLEDSNVVSRE</sequence>
<accession>A0A7S4J1A8</accession>
<gene>
    <name evidence="2" type="ORF">OAUR00152_LOCUS19277</name>
</gene>
<feature type="region of interest" description="Disordered" evidence="1">
    <location>
        <begin position="91"/>
        <end position="113"/>
    </location>
</feature>
<proteinExistence type="predicted"/>
<reference evidence="2" key="1">
    <citation type="submission" date="2021-01" db="EMBL/GenBank/DDBJ databases">
        <authorList>
            <person name="Corre E."/>
            <person name="Pelletier E."/>
            <person name="Niang G."/>
            <person name="Scheremetjew M."/>
            <person name="Finn R."/>
            <person name="Kale V."/>
            <person name="Holt S."/>
            <person name="Cochrane G."/>
            <person name="Meng A."/>
            <person name="Brown T."/>
            <person name="Cohen L."/>
        </authorList>
    </citation>
    <scope>NUCLEOTIDE SEQUENCE</scope>
    <source>
        <strain evidence="2">Isolate 1302-5</strain>
    </source>
</reference>
<evidence type="ECO:0000313" key="2">
    <source>
        <dbReference type="EMBL" id="CAE2246989.1"/>
    </source>
</evidence>
<name>A0A7S4J1A8_9STRA</name>
<dbReference type="InterPro" id="IPR036188">
    <property type="entry name" value="FAD/NAD-bd_sf"/>
</dbReference>
<protein>
    <recommendedName>
        <fullName evidence="3">L-ornithine N(5)-oxygenase</fullName>
    </recommendedName>
</protein>
<evidence type="ECO:0000256" key="1">
    <source>
        <dbReference type="SAM" id="MobiDB-lite"/>
    </source>
</evidence>